<keyword evidence="14 18" id="KW-1035">Host cytoplasm</keyword>
<dbReference type="GO" id="GO:0042025">
    <property type="term" value="C:host cell nucleus"/>
    <property type="evidence" value="ECO:0007669"/>
    <property type="project" value="UniProtKB-SubCell"/>
</dbReference>
<evidence type="ECO:0000256" key="5">
    <source>
        <dbReference type="ARBA" id="ARBA00022632"/>
    </source>
</evidence>
<comment type="subcellular location">
    <subcellularLocation>
        <location evidence="18">Host cytoplasm</location>
    </subcellularLocation>
    <subcellularLocation>
        <location evidence="18">Host nucleus</location>
    </subcellularLocation>
    <text evidence="18">Predominantly found in the host nucleus.</text>
</comment>
<evidence type="ECO:0000256" key="2">
    <source>
        <dbReference type="ARBA" id="ARBA00022518"/>
    </source>
</evidence>
<evidence type="ECO:0000256" key="12">
    <source>
        <dbReference type="ARBA" id="ARBA00023159"/>
    </source>
</evidence>
<dbReference type="GO" id="GO:0039645">
    <property type="term" value="P:symbiont-mediated perturbation of host cell cycle G1/S transition checkpoint"/>
    <property type="evidence" value="ECO:0007669"/>
    <property type="project" value="UniProtKB-UniRule"/>
</dbReference>
<comment type="caution">
    <text evidence="18">Lacks conserved residue(s) required for the propagation of feature annotation.</text>
</comment>
<evidence type="ECO:0000256" key="16">
    <source>
        <dbReference type="ARBA" id="ARBA00023280"/>
    </source>
</evidence>
<keyword evidence="2 18" id="KW-0244">Early protein</keyword>
<comment type="similarity">
    <text evidence="18 19">Belongs to the papillomaviridae E7 protein family.</text>
</comment>
<keyword evidence="7 18" id="KW-0863">Zinc-finger</keyword>
<evidence type="ECO:0000256" key="17">
    <source>
        <dbReference type="ARBA" id="ARBA00023309"/>
    </source>
</evidence>
<dbReference type="Pfam" id="PF00527">
    <property type="entry name" value="E7"/>
    <property type="match status" value="1"/>
</dbReference>
<evidence type="ECO:0000256" key="19">
    <source>
        <dbReference type="PIRNR" id="PIRNR003407"/>
    </source>
</evidence>
<evidence type="ECO:0000256" key="13">
    <source>
        <dbReference type="ARBA" id="ARBA00023163"/>
    </source>
</evidence>
<dbReference type="PIRSF" id="PIRSF003407">
    <property type="entry name" value="Papvi_E7"/>
    <property type="match status" value="1"/>
</dbReference>
<comment type="PTM">
    <text evidence="18">Highly phosphorylated.</text>
</comment>
<evidence type="ECO:0000256" key="3">
    <source>
        <dbReference type="ARBA" id="ARBA00022562"/>
    </source>
</evidence>
<keyword evidence="6 18" id="KW-0479">Metal-binding</keyword>
<comment type="subunit">
    <text evidence="18">Homodimer. Homooligomer. Interacts with host RB1; this interaction induces dissociation of RB1-E2F1 complex thereby disrupting RB1 activity. Interacts with host EP300; this interaction represses EP300 transcriptional activity. Interacts with protein E2; this interaction inhibits E7 oncogenic activity. Interacts with host TMEM173/STING; this interaction impairs the ability of TMEM173/STING to sense cytosolic DNA and promote the production of type I interferon (IFN-alpha and IFN-beta).</text>
</comment>
<reference evidence="20" key="1">
    <citation type="journal article" date="2018" name="Nat. Med.">
        <title>Expanded skin virome in DOCK8-deficient patients.</title>
        <authorList>
            <consortium name="NISC Comparative Sequencing Program"/>
            <person name="Tirosh O."/>
            <person name="Conlan S."/>
            <person name="Deming C."/>
            <person name="Lee-Lin S.Q."/>
            <person name="Huang X."/>
            <person name="Su H.C."/>
            <person name="Freeman A.F."/>
            <person name="Segre J.A."/>
            <person name="Kong H.H."/>
        </authorList>
    </citation>
    <scope>NUCLEOTIDE SEQUENCE</scope>
    <source>
        <strain evidence="20">HPV-mSK_085</strain>
    </source>
</reference>
<keyword evidence="13 18" id="KW-0804">Transcription</keyword>
<evidence type="ECO:0000256" key="1">
    <source>
        <dbReference type="ARBA" id="ARBA00022504"/>
    </source>
</evidence>
<evidence type="ECO:0000256" key="9">
    <source>
        <dbReference type="ARBA" id="ARBA00022833"/>
    </source>
</evidence>
<evidence type="ECO:0000256" key="15">
    <source>
        <dbReference type="ARBA" id="ARBA00023258"/>
    </source>
</evidence>
<keyword evidence="5 18" id="KW-1090">Inhibition of host innate immune response by virus</keyword>
<keyword evidence="9 18" id="KW-0862">Zinc</keyword>
<dbReference type="GO" id="GO:0003700">
    <property type="term" value="F:DNA-binding transcription factor activity"/>
    <property type="evidence" value="ECO:0007669"/>
    <property type="project" value="UniProtKB-UniRule"/>
</dbReference>
<dbReference type="GO" id="GO:0052170">
    <property type="term" value="P:symbiont-mediated suppression of host innate immune response"/>
    <property type="evidence" value="ECO:0007669"/>
    <property type="project" value="UniProtKB-KW"/>
</dbReference>
<evidence type="ECO:0000256" key="7">
    <source>
        <dbReference type="ARBA" id="ARBA00022771"/>
    </source>
</evidence>
<dbReference type="GO" id="GO:0008270">
    <property type="term" value="F:zinc ion binding"/>
    <property type="evidence" value="ECO:0007669"/>
    <property type="project" value="UniProtKB-KW"/>
</dbReference>
<dbReference type="GO" id="GO:0039502">
    <property type="term" value="P:symbiont-mediated suppression of host type I interferon-mediated signaling pathway"/>
    <property type="evidence" value="ECO:0007669"/>
    <property type="project" value="UniProtKB-UniRule"/>
</dbReference>
<name>A0A385PLE8_9PAPI</name>
<keyword evidence="3 18" id="KW-1048">Host nucleus</keyword>
<proteinExistence type="inferred from homology"/>
<dbReference type="GO" id="GO:0019904">
    <property type="term" value="F:protein domain specific binding"/>
    <property type="evidence" value="ECO:0007669"/>
    <property type="project" value="UniProtKB-UniRule"/>
</dbReference>
<evidence type="ECO:0000256" key="8">
    <source>
        <dbReference type="ARBA" id="ARBA00022830"/>
    </source>
</evidence>
<dbReference type="HAMAP" id="MF_04004">
    <property type="entry name" value="PPV_E7"/>
    <property type="match status" value="1"/>
</dbReference>
<gene>
    <name evidence="18" type="primary">E7</name>
</gene>
<evidence type="ECO:0000313" key="20">
    <source>
        <dbReference type="EMBL" id="AYA93846.1"/>
    </source>
</evidence>
<evidence type="ECO:0000256" key="10">
    <source>
        <dbReference type="ARBA" id="ARBA00023015"/>
    </source>
</evidence>
<feature type="short sequence motif" description="LXCXE motif; interaction with host RB1 and TMEM173/STING" evidence="18">
    <location>
        <begin position="24"/>
        <end position="28"/>
    </location>
</feature>
<keyword evidence="16 18" id="KW-0899">Viral immunoevasion</keyword>
<dbReference type="GO" id="GO:0003677">
    <property type="term" value="F:DNA binding"/>
    <property type="evidence" value="ECO:0007669"/>
    <property type="project" value="UniProtKB-UniRule"/>
</dbReference>
<keyword evidence="1 18" id="KW-1121">Modulation of host cell cycle by virus</keyword>
<comment type="function">
    <text evidence="18">Plays a role in viral genome replication by driving entry of quiescent cells into the cell cycle. Stimulation of progression from G1 to S phase allows the virus to efficiently use the cellular DNA replicating machinery to achieve viral genome replication. E7 protein has both transforming and trans-activating activities. Induces the disassembly of the E2F1 transcription factor from RB1, with subsequent transcriptional activation of E2F1-regulated S-phase genes. Interferes with host histone deacetylation mediated by HDAC1 and HDAC2, leading to transcription activation. Plays also a role in the inhibition of both antiviral and antiproliferative functions of host interferon alpha. Interaction with host TMEM173/STING impairs the ability of TMEM173/STING to sense cytosolic DNA and promote the production of type I interferon (IFN-alpha and IFN-beta).</text>
</comment>
<keyword evidence="15" id="KW-0922">Interferon antiviral system evasion</keyword>
<organism evidence="20">
    <name type="scientific">Human papillomavirus</name>
    <dbReference type="NCBI Taxonomy" id="10566"/>
    <lineage>
        <taxon>Viruses</taxon>
        <taxon>Monodnaviria</taxon>
        <taxon>Shotokuvirae</taxon>
        <taxon>Cossaviricota</taxon>
        <taxon>Papovaviricetes</taxon>
        <taxon>Zurhausenvirales</taxon>
        <taxon>Papillomaviridae</taxon>
    </lineage>
</organism>
<accession>A0A385PLE8</accession>
<feature type="short sequence motif" description="Nuclear export signal" evidence="18">
    <location>
        <begin position="68"/>
        <end position="76"/>
    </location>
</feature>
<comment type="domain">
    <text evidence="18">The E7 terminal domain is an intrinsically disordered domain, whose flexibility and conformational transitions confer target adaptability to the oncoprotein. It allows adaptation to a variety of protein targets and exposes the PEST degradation sequence that regulates its turnover in the cell.</text>
</comment>
<keyword evidence="17 18" id="KW-1078">G1/S host cell cycle checkpoint dysregulation by virus</keyword>
<evidence type="ECO:0000256" key="6">
    <source>
        <dbReference type="ARBA" id="ARBA00022723"/>
    </source>
</evidence>
<dbReference type="SUPFAM" id="SSF161234">
    <property type="entry name" value="E7 C-terminal domain-like"/>
    <property type="match status" value="1"/>
</dbReference>
<protein>
    <recommendedName>
        <fullName evidence="18 19">Protein E7</fullName>
    </recommendedName>
</protein>
<dbReference type="Gene3D" id="3.30.160.330">
    <property type="match status" value="1"/>
</dbReference>
<evidence type="ECO:0000256" key="4">
    <source>
        <dbReference type="ARBA" id="ARBA00022581"/>
    </source>
</evidence>
<sequence length="98" mass="10864">MRGNAPTISDIELELESLVLPVHLLCDESLSPDCIQEEEQNEYYQIESCCHLCLARIRLSVVAEAGAIRVLEQLLLSANLSLVCPPCAKRNVQNGRTN</sequence>
<keyword evidence="11 18" id="KW-0238">DNA-binding</keyword>
<keyword evidence="8 18" id="KW-1114">Inhibition of host interferon signaling pathway by virus</keyword>
<dbReference type="GO" id="GO:0030430">
    <property type="term" value="C:host cell cytoplasm"/>
    <property type="evidence" value="ECO:0007669"/>
    <property type="project" value="UniProtKB-SubCell"/>
</dbReference>
<evidence type="ECO:0000256" key="11">
    <source>
        <dbReference type="ARBA" id="ARBA00023125"/>
    </source>
</evidence>
<keyword evidence="4 18" id="KW-0945">Host-virus interaction</keyword>
<evidence type="ECO:0000256" key="18">
    <source>
        <dbReference type="HAMAP-Rule" id="MF_04004"/>
    </source>
</evidence>
<keyword evidence="10 18" id="KW-0805">Transcription regulation</keyword>
<dbReference type="GO" id="GO:0006351">
    <property type="term" value="P:DNA-templated transcription"/>
    <property type="evidence" value="ECO:0007669"/>
    <property type="project" value="UniProtKB-UniRule"/>
</dbReference>
<comment type="function">
    <text evidence="19">E7 protein has both transforming and trans-activating activities.</text>
</comment>
<dbReference type="EMBL" id="MH777228">
    <property type="protein sequence ID" value="AYA93846.1"/>
    <property type="molecule type" value="Genomic_DNA"/>
</dbReference>
<evidence type="ECO:0000256" key="14">
    <source>
        <dbReference type="ARBA" id="ARBA00023200"/>
    </source>
</evidence>
<keyword evidence="12 18" id="KW-0010">Activator</keyword>
<dbReference type="InterPro" id="IPR000148">
    <property type="entry name" value="Papilloma_E7"/>
</dbReference>